<dbReference type="AlphaFoldDB" id="A0A497X265"/>
<accession>A0A497X265</accession>
<dbReference type="InterPro" id="IPR018511">
    <property type="entry name" value="Hemolysin-typ_Ca-bd_CS"/>
</dbReference>
<evidence type="ECO:0000313" key="4">
    <source>
        <dbReference type="Proteomes" id="UP000269157"/>
    </source>
</evidence>
<dbReference type="EMBL" id="RCCE01000002">
    <property type="protein sequence ID" value="RLJ59546.1"/>
    <property type="molecule type" value="Genomic_DNA"/>
</dbReference>
<gene>
    <name evidence="3" type="ORF">BCF46_1697</name>
</gene>
<comment type="subcellular location">
    <subcellularLocation>
        <location evidence="1">Secreted</location>
    </subcellularLocation>
</comment>
<dbReference type="SUPFAM" id="SSF51120">
    <property type="entry name" value="beta-Roll"/>
    <property type="match status" value="5"/>
</dbReference>
<dbReference type="Proteomes" id="UP000269157">
    <property type="component" value="Unassembled WGS sequence"/>
</dbReference>
<proteinExistence type="predicted"/>
<reference evidence="3 4" key="1">
    <citation type="submission" date="2018-10" db="EMBL/GenBank/DDBJ databases">
        <title>Genomic Encyclopedia of Archaeal and Bacterial Type Strains, Phase II (KMG-II): from individual species to whole genera.</title>
        <authorList>
            <person name="Goeker M."/>
        </authorList>
    </citation>
    <scope>NUCLEOTIDE SEQUENCE [LARGE SCALE GENOMIC DNA]</scope>
    <source>
        <strain evidence="3 4">DSM 29466</strain>
    </source>
</reference>
<dbReference type="InterPro" id="IPR011049">
    <property type="entry name" value="Serralysin-like_metalloprot_C"/>
</dbReference>
<protein>
    <submittedName>
        <fullName evidence="3">Hemolysin type calcium-binding protein</fullName>
    </submittedName>
</protein>
<dbReference type="InterPro" id="IPR050557">
    <property type="entry name" value="RTX_toxin/Mannuronan_C5-epim"/>
</dbReference>
<dbReference type="GO" id="GO:0005576">
    <property type="term" value="C:extracellular region"/>
    <property type="evidence" value="ECO:0007669"/>
    <property type="project" value="UniProtKB-SubCell"/>
</dbReference>
<sequence length="707" mass="71635">MPRFSFGNYNWSNFNWSNWASSYLSNFNWSKSSSWSNNNWTSSRAKKAPELIVTNVPTDITVDDSAGSFVDLSAMKLRYKGASKEIITITLTTDAGTFESVGNRRVDVTGSGTDTITFTGRAGQIDRFLNNVNALTYNVDPNTPNAGTASFTMSAQYGNTNTTIATIAATVPEVTVPVTEMSGTSGDDELTGTDNSETILGLAGDDDLDGLGGDDTVEGNAGNDVIRGGAGADILVGGAGEDTLQYVGSAAGVNVDLNASGIGQQSASGGDAQGDQISEFENVYGTEFADVLTGNSDDNVLFGYGGSDVIDGGAGDDVIRGGADADTLTGGTGTDWLRYLGSTSGVTVDLNLDTAGFHQTSGGDAEGDIASGFENIYGSDFDDVLTGDGGANYIIGFGGDDTIDGGAGNDLVRGGAGGDTMIGGAGTDTLQYDDSATGVTVDLSLNGTGIQQTSAGDASGDIISEFENLTGSDFGDVLTGDSGRNIILGLDGDDTIDGGDGYDVIRGGAGADTMIGGAGSDVLQYAGSSAGVTVNLTADAAGFQSASGGDAAGDIISEFESVYGSNFGDVLTGNASRNILYGYSGDDTIDGGAGNDVLRGLAGNDTFVFSTALGDGNVDRIVDFSSADDTIHLDSNVFAGLTLGPLDAAEFLSNGTGLAETAAQRVIYDSATGNLNFDSDGTGSAEGVLFATLATGLTIDESDFFVI</sequence>
<keyword evidence="2" id="KW-0964">Secreted</keyword>
<comment type="caution">
    <text evidence="3">The sequence shown here is derived from an EMBL/GenBank/DDBJ whole genome shotgun (WGS) entry which is preliminary data.</text>
</comment>
<name>A0A497X265_9RHOB</name>
<dbReference type="GO" id="GO:0005509">
    <property type="term" value="F:calcium ion binding"/>
    <property type="evidence" value="ECO:0007669"/>
    <property type="project" value="InterPro"/>
</dbReference>
<dbReference type="RefSeq" id="WP_121023240.1">
    <property type="nucleotide sequence ID" value="NZ_RCCE01000002.1"/>
</dbReference>
<dbReference type="OrthoDB" id="9342475at2"/>
<evidence type="ECO:0000256" key="1">
    <source>
        <dbReference type="ARBA" id="ARBA00004613"/>
    </source>
</evidence>
<dbReference type="PANTHER" id="PTHR38340">
    <property type="entry name" value="S-LAYER PROTEIN"/>
    <property type="match status" value="1"/>
</dbReference>
<dbReference type="Pfam" id="PF00353">
    <property type="entry name" value="HemolysinCabind"/>
    <property type="match status" value="5"/>
</dbReference>
<keyword evidence="4" id="KW-1185">Reference proteome</keyword>
<dbReference type="Gene3D" id="2.150.10.10">
    <property type="entry name" value="Serralysin-like metalloprotease, C-terminal"/>
    <property type="match status" value="5"/>
</dbReference>
<dbReference type="InterPro" id="IPR001343">
    <property type="entry name" value="Hemolysn_Ca-bd"/>
</dbReference>
<dbReference type="PROSITE" id="PS00330">
    <property type="entry name" value="HEMOLYSIN_CALCIUM"/>
    <property type="match status" value="3"/>
</dbReference>
<evidence type="ECO:0000313" key="3">
    <source>
        <dbReference type="EMBL" id="RLJ59546.1"/>
    </source>
</evidence>
<dbReference type="PRINTS" id="PR00313">
    <property type="entry name" value="CABNDNGRPT"/>
</dbReference>
<dbReference type="PANTHER" id="PTHR38340:SF1">
    <property type="entry name" value="S-LAYER PROTEIN"/>
    <property type="match status" value="1"/>
</dbReference>
<organism evidence="3 4">
    <name type="scientific">Litoreibacter meonggei</name>
    <dbReference type="NCBI Taxonomy" id="1049199"/>
    <lineage>
        <taxon>Bacteria</taxon>
        <taxon>Pseudomonadati</taxon>
        <taxon>Pseudomonadota</taxon>
        <taxon>Alphaproteobacteria</taxon>
        <taxon>Rhodobacterales</taxon>
        <taxon>Roseobacteraceae</taxon>
        <taxon>Litoreibacter</taxon>
    </lineage>
</organism>
<evidence type="ECO:0000256" key="2">
    <source>
        <dbReference type="ARBA" id="ARBA00022525"/>
    </source>
</evidence>